<dbReference type="KEGG" id="ngr:NAEGRDRAFT_48500"/>
<dbReference type="InterPro" id="IPR016181">
    <property type="entry name" value="Acyl_CoA_acyltransferase"/>
</dbReference>
<keyword evidence="1" id="KW-0472">Membrane</keyword>
<dbReference type="EMBL" id="GG738863">
    <property type="protein sequence ID" value="EFC45469.1"/>
    <property type="molecule type" value="Genomic_DNA"/>
</dbReference>
<dbReference type="GO" id="GO:0016747">
    <property type="term" value="F:acyltransferase activity, transferring groups other than amino-acyl groups"/>
    <property type="evidence" value="ECO:0007669"/>
    <property type="project" value="InterPro"/>
</dbReference>
<keyword evidence="4" id="KW-1185">Reference proteome</keyword>
<reference evidence="3 4" key="1">
    <citation type="journal article" date="2010" name="Cell">
        <title>The genome of Naegleria gruberi illuminates early eukaryotic versatility.</title>
        <authorList>
            <person name="Fritz-Laylin L.K."/>
            <person name="Prochnik S.E."/>
            <person name="Ginger M.L."/>
            <person name="Dacks J.B."/>
            <person name="Carpenter M.L."/>
            <person name="Field M.C."/>
            <person name="Kuo A."/>
            <person name="Paredez A."/>
            <person name="Chapman J."/>
            <person name="Pham J."/>
            <person name="Shu S."/>
            <person name="Neupane R."/>
            <person name="Cipriano M."/>
            <person name="Mancuso J."/>
            <person name="Tu H."/>
            <person name="Salamov A."/>
            <person name="Lindquist E."/>
            <person name="Shapiro H."/>
            <person name="Lucas S."/>
            <person name="Grigoriev I.V."/>
            <person name="Cande W.Z."/>
            <person name="Fulton C."/>
            <person name="Rokhsar D.S."/>
            <person name="Dawson S.C."/>
        </authorList>
    </citation>
    <scope>NUCLEOTIDE SEQUENCE [LARGE SCALE GENOMIC DNA]</scope>
    <source>
        <strain evidence="3 4">NEG-M</strain>
    </source>
</reference>
<dbReference type="CDD" id="cd04301">
    <property type="entry name" value="NAT_SF"/>
    <property type="match status" value="1"/>
</dbReference>
<feature type="transmembrane region" description="Helical" evidence="1">
    <location>
        <begin position="322"/>
        <end position="345"/>
    </location>
</feature>
<dbReference type="VEuPathDB" id="AmoebaDB:NAEGRDRAFT_48500"/>
<accession>D2VCS6</accession>
<dbReference type="PANTHER" id="PTHR42791">
    <property type="entry name" value="GNAT FAMILY ACETYLTRANSFERASE"/>
    <property type="match status" value="1"/>
</dbReference>
<organism evidence="4">
    <name type="scientific">Naegleria gruberi</name>
    <name type="common">Amoeba</name>
    <dbReference type="NCBI Taxonomy" id="5762"/>
    <lineage>
        <taxon>Eukaryota</taxon>
        <taxon>Discoba</taxon>
        <taxon>Heterolobosea</taxon>
        <taxon>Tetramitia</taxon>
        <taxon>Eutetramitia</taxon>
        <taxon>Vahlkampfiidae</taxon>
        <taxon>Naegleria</taxon>
    </lineage>
</organism>
<name>D2VCS6_NAEGR</name>
<dbReference type="RefSeq" id="XP_002678213.1">
    <property type="nucleotide sequence ID" value="XM_002678167.1"/>
</dbReference>
<dbReference type="GeneID" id="8852946"/>
<proteinExistence type="predicted"/>
<dbReference type="OMA" id="NENECMP"/>
<feature type="domain" description="N-acetyltransferase" evidence="2">
    <location>
        <begin position="158"/>
        <end position="300"/>
    </location>
</feature>
<dbReference type="InterPro" id="IPR000182">
    <property type="entry name" value="GNAT_dom"/>
</dbReference>
<gene>
    <name evidence="3" type="ORF">NAEGRDRAFT_48500</name>
</gene>
<dbReference type="OrthoDB" id="2744543at2759"/>
<dbReference type="Pfam" id="PF00583">
    <property type="entry name" value="Acetyltransf_1"/>
    <property type="match status" value="1"/>
</dbReference>
<keyword evidence="3" id="KW-0808">Transferase</keyword>
<sequence length="350" mass="40444">MNRLIVDSLFDFNRATVKSFSSIFELHENENECMPGFKKGIKKLPVPDLYYVTRSENHLQLLETIREQSDGVPVYLFVPMYDSKNRTSKFDKLQQVIFDKMPINWIEVSTGMICDLKESRNLREKNLKKLKNDFGYNEESLQKLQNESGVILAQGKEFTIKTLSTPEEAIEIAETYYEAFFEGEELPKEASQYYAQYLLKSKDYEWVLVKQDGKVVSCGQVIKGKETASLFSITTRPNYQGRGYASMVVTLLLEIALLNNYQYCVLQATMEGRPIYEKIGFEHRFDIQVIGTLRDLNPIVNKIENWFGIYDIDYQHYHPVKYYGKMIGSAVVGLGLTGLLSYSLVNYLNK</sequence>
<dbReference type="Proteomes" id="UP000006671">
    <property type="component" value="Unassembled WGS sequence"/>
</dbReference>
<dbReference type="InParanoid" id="D2VCS6"/>
<evidence type="ECO:0000313" key="3">
    <source>
        <dbReference type="EMBL" id="EFC45469.1"/>
    </source>
</evidence>
<evidence type="ECO:0000256" key="1">
    <source>
        <dbReference type="SAM" id="Phobius"/>
    </source>
</evidence>
<dbReference type="InterPro" id="IPR052523">
    <property type="entry name" value="Trichothecene_AcTrans"/>
</dbReference>
<evidence type="ECO:0000259" key="2">
    <source>
        <dbReference type="PROSITE" id="PS51186"/>
    </source>
</evidence>
<keyword evidence="1" id="KW-0812">Transmembrane</keyword>
<dbReference type="PANTHER" id="PTHR42791:SF1">
    <property type="entry name" value="N-ACETYLTRANSFERASE DOMAIN-CONTAINING PROTEIN"/>
    <property type="match status" value="1"/>
</dbReference>
<keyword evidence="1" id="KW-1133">Transmembrane helix</keyword>
<dbReference type="SUPFAM" id="SSF55729">
    <property type="entry name" value="Acyl-CoA N-acyltransferases (Nat)"/>
    <property type="match status" value="1"/>
</dbReference>
<dbReference type="AlphaFoldDB" id="D2VCS6"/>
<dbReference type="PROSITE" id="PS51186">
    <property type="entry name" value="GNAT"/>
    <property type="match status" value="1"/>
</dbReference>
<protein>
    <submittedName>
        <fullName evidence="3">Acetyltransferase</fullName>
    </submittedName>
</protein>
<dbReference type="Gene3D" id="3.40.630.30">
    <property type="match status" value="1"/>
</dbReference>
<evidence type="ECO:0000313" key="4">
    <source>
        <dbReference type="Proteomes" id="UP000006671"/>
    </source>
</evidence>